<dbReference type="Proteomes" id="UP001054846">
    <property type="component" value="Chromosome"/>
</dbReference>
<dbReference type="InterPro" id="IPR014031">
    <property type="entry name" value="Ketoacyl_synth_C"/>
</dbReference>
<dbReference type="EMBL" id="CP063845">
    <property type="protein sequence ID" value="UFP97056.1"/>
    <property type="molecule type" value="Genomic_DNA"/>
</dbReference>
<dbReference type="InterPro" id="IPR057326">
    <property type="entry name" value="KR_dom"/>
</dbReference>
<dbReference type="InterPro" id="IPR013968">
    <property type="entry name" value="PKS_KR"/>
</dbReference>
<dbReference type="Pfam" id="PF21394">
    <property type="entry name" value="Beta-ketacyl_N"/>
    <property type="match status" value="1"/>
</dbReference>
<dbReference type="InterPro" id="IPR009081">
    <property type="entry name" value="PP-bd_ACP"/>
</dbReference>
<dbReference type="InterPro" id="IPR014043">
    <property type="entry name" value="Acyl_transferase_dom"/>
</dbReference>
<dbReference type="InterPro" id="IPR016035">
    <property type="entry name" value="Acyl_Trfase/lysoPLipase"/>
</dbReference>
<dbReference type="SMART" id="SM00827">
    <property type="entry name" value="PKS_AT"/>
    <property type="match status" value="1"/>
</dbReference>
<dbReference type="PROSITE" id="PS00012">
    <property type="entry name" value="PHOSPHOPANTETHEINE"/>
    <property type="match status" value="1"/>
</dbReference>
<dbReference type="Gene3D" id="3.40.366.10">
    <property type="entry name" value="Malonyl-Coenzyme A Acyl Carrier Protein, domain 2"/>
    <property type="match status" value="1"/>
</dbReference>
<dbReference type="Pfam" id="PF00550">
    <property type="entry name" value="PP-binding"/>
    <property type="match status" value="1"/>
</dbReference>
<dbReference type="InterPro" id="IPR006162">
    <property type="entry name" value="Ppantetheine_attach_site"/>
</dbReference>
<dbReference type="Pfam" id="PF02801">
    <property type="entry name" value="Ketoacyl-synt_C"/>
    <property type="match status" value="1"/>
</dbReference>
<dbReference type="PROSITE" id="PS52004">
    <property type="entry name" value="KS3_2"/>
    <property type="match status" value="1"/>
</dbReference>
<dbReference type="SMART" id="SM00822">
    <property type="entry name" value="PKS_KR"/>
    <property type="match status" value="1"/>
</dbReference>
<dbReference type="Gene3D" id="3.40.50.1820">
    <property type="entry name" value="alpha/beta hydrolase"/>
    <property type="match status" value="1"/>
</dbReference>
<dbReference type="Gene3D" id="3.40.50.720">
    <property type="entry name" value="NAD(P)-binding Rossmann-like Domain"/>
    <property type="match status" value="1"/>
</dbReference>
<dbReference type="InterPro" id="IPR020841">
    <property type="entry name" value="PKS_Beta-ketoAc_synthase_dom"/>
</dbReference>
<dbReference type="Pfam" id="PF00109">
    <property type="entry name" value="ketoacyl-synt"/>
    <property type="match status" value="1"/>
</dbReference>
<dbReference type="SUPFAM" id="SSF53901">
    <property type="entry name" value="Thiolase-like"/>
    <property type="match status" value="1"/>
</dbReference>
<dbReference type="CDD" id="cd00833">
    <property type="entry name" value="PKS"/>
    <property type="match status" value="1"/>
</dbReference>
<dbReference type="InterPro" id="IPR036291">
    <property type="entry name" value="NAD(P)-bd_dom_sf"/>
</dbReference>
<dbReference type="Pfam" id="PF22621">
    <property type="entry name" value="CurL-like_PKS_C"/>
    <property type="match status" value="1"/>
</dbReference>
<dbReference type="InterPro" id="IPR016036">
    <property type="entry name" value="Malonyl_transacylase_ACP-bd"/>
</dbReference>
<keyword evidence="3" id="KW-0808">Transferase</keyword>
<dbReference type="InterPro" id="IPR049490">
    <property type="entry name" value="C883_1060-like_KR_N"/>
</dbReference>
<evidence type="ECO:0000256" key="2">
    <source>
        <dbReference type="ARBA" id="ARBA00022553"/>
    </source>
</evidence>
<evidence type="ECO:0000313" key="6">
    <source>
        <dbReference type="EMBL" id="UFP97056.1"/>
    </source>
</evidence>
<dbReference type="InterPro" id="IPR050091">
    <property type="entry name" value="PKS_NRPS_Biosynth_Enz"/>
</dbReference>
<evidence type="ECO:0000256" key="1">
    <source>
        <dbReference type="ARBA" id="ARBA00022450"/>
    </source>
</evidence>
<accession>A0ABY3PTQ0</accession>
<dbReference type="PANTHER" id="PTHR43775">
    <property type="entry name" value="FATTY ACID SYNTHASE"/>
    <property type="match status" value="1"/>
</dbReference>
<dbReference type="Pfam" id="PF00698">
    <property type="entry name" value="Acyl_transf_1"/>
    <property type="match status" value="1"/>
</dbReference>
<dbReference type="InterPro" id="IPR014030">
    <property type="entry name" value="Ketoacyl_synth_N"/>
</dbReference>
<keyword evidence="7" id="KW-1185">Reference proteome</keyword>
<dbReference type="SMART" id="SM00825">
    <property type="entry name" value="PKS_KS"/>
    <property type="match status" value="1"/>
</dbReference>
<dbReference type="Pfam" id="PF08659">
    <property type="entry name" value="KR"/>
    <property type="match status" value="1"/>
</dbReference>
<dbReference type="SUPFAM" id="SSF52151">
    <property type="entry name" value="FabD/lysophospholipase-like"/>
    <property type="match status" value="1"/>
</dbReference>
<organism evidence="6 7">
    <name type="scientific">Gloeobacter morelensis MG652769</name>
    <dbReference type="NCBI Taxonomy" id="2781736"/>
    <lineage>
        <taxon>Bacteria</taxon>
        <taxon>Bacillati</taxon>
        <taxon>Cyanobacteriota</taxon>
        <taxon>Cyanophyceae</taxon>
        <taxon>Gloeobacterales</taxon>
        <taxon>Gloeobacteraceae</taxon>
        <taxon>Gloeobacter</taxon>
        <taxon>Gloeobacter morelensis</taxon>
    </lineage>
</organism>
<dbReference type="Gene3D" id="3.30.70.250">
    <property type="entry name" value="Malonyl-CoA ACP transacylase, ACP-binding"/>
    <property type="match status" value="1"/>
</dbReference>
<keyword evidence="1" id="KW-0596">Phosphopantetheine</keyword>
<dbReference type="PROSITE" id="PS50075">
    <property type="entry name" value="CARRIER"/>
    <property type="match status" value="1"/>
</dbReference>
<dbReference type="PANTHER" id="PTHR43775:SF51">
    <property type="entry name" value="INACTIVE PHENOLPHTHIOCEROL SYNTHESIS POLYKETIDE SYNTHASE TYPE I PKS1-RELATED"/>
    <property type="match status" value="1"/>
</dbReference>
<name>A0ABY3PTQ0_9CYAN</name>
<feature type="domain" description="Carrier" evidence="4">
    <location>
        <begin position="1419"/>
        <end position="1494"/>
    </location>
</feature>
<gene>
    <name evidence="6" type="ORF">ISF26_18960</name>
</gene>
<dbReference type="CDD" id="cd08953">
    <property type="entry name" value="KR_2_SDR_x"/>
    <property type="match status" value="1"/>
</dbReference>
<keyword evidence="2" id="KW-0597">Phosphoprotein</keyword>
<evidence type="ECO:0000313" key="7">
    <source>
        <dbReference type="Proteomes" id="UP001054846"/>
    </source>
</evidence>
<dbReference type="InterPro" id="IPR018201">
    <property type="entry name" value="Ketoacyl_synth_AS"/>
</dbReference>
<dbReference type="Gene3D" id="3.40.47.10">
    <property type="match status" value="1"/>
</dbReference>
<proteinExistence type="predicted"/>
<dbReference type="SUPFAM" id="SSF55048">
    <property type="entry name" value="Probable ACP-binding domain of malonyl-CoA ACP transacylase"/>
    <property type="match status" value="1"/>
</dbReference>
<dbReference type="SUPFAM" id="SSF47336">
    <property type="entry name" value="ACP-like"/>
    <property type="match status" value="1"/>
</dbReference>
<dbReference type="InterPro" id="IPR036736">
    <property type="entry name" value="ACP-like_sf"/>
</dbReference>
<evidence type="ECO:0000259" key="4">
    <source>
        <dbReference type="PROSITE" id="PS50075"/>
    </source>
</evidence>
<protein>
    <submittedName>
        <fullName evidence="6">SDR family oxidoreductase</fullName>
    </submittedName>
</protein>
<evidence type="ECO:0000256" key="3">
    <source>
        <dbReference type="ARBA" id="ARBA00022679"/>
    </source>
</evidence>
<dbReference type="InterPro" id="IPR001227">
    <property type="entry name" value="Ac_transferase_dom_sf"/>
</dbReference>
<dbReference type="Gene3D" id="3.30.70.3290">
    <property type="match status" value="1"/>
</dbReference>
<dbReference type="InterPro" id="IPR016039">
    <property type="entry name" value="Thiolase-like"/>
</dbReference>
<dbReference type="SMART" id="SM00823">
    <property type="entry name" value="PKS_PP"/>
    <property type="match status" value="1"/>
</dbReference>
<evidence type="ECO:0000259" key="5">
    <source>
        <dbReference type="PROSITE" id="PS52004"/>
    </source>
</evidence>
<reference evidence="6 7" key="1">
    <citation type="journal article" date="2021" name="Genome Biol. Evol.">
        <title>Complete Genome Sequencing of a Novel Gloeobacter Species from a Waterfall Cave in Mexico.</title>
        <authorList>
            <person name="Saw J.H."/>
            <person name="Cardona T."/>
            <person name="Montejano G."/>
        </authorList>
    </citation>
    <scope>NUCLEOTIDE SEQUENCE [LARGE SCALE GENOMIC DNA]</scope>
    <source>
        <strain evidence="6">MG652769</strain>
    </source>
</reference>
<dbReference type="InterPro" id="IPR029058">
    <property type="entry name" value="AB_hydrolase_fold"/>
</dbReference>
<dbReference type="PROSITE" id="PS00606">
    <property type="entry name" value="KS3_1"/>
    <property type="match status" value="1"/>
</dbReference>
<sequence length="1539" mass="166139">MGEQSNGLEIAIIGMAGRFPGAADIEAFWGNLCAGAESIRTLEAQELEAAGVDPALLANPDYVRARGVLEGADLFDAGFFDFSPREAEITDPQQRLFLECAWEALEDAGCIPGVYRGAVGVYAGAGLGTYLLHLHANRQALAGVDPFQVFIGNDKDFLATRVSYKLNLEGPSLAVQTACSTSLVAVHLACQGLLSGECDAAIAGGVAVRWPQEMGALYREGGIVSPDGRCRAFDAAARGTVGGNGVGAVVLKRLEDALAEGDPIRAVIKGSAINNDGAAKVSYTAPRIDGQQQVIRAALRMAEVEAETITYVEAHGTGTPLGDPIEIAALAEAFGAAHRDRRCSCALGSVKTNIGHLDAAAGIAGLIKTVLALQHRQIPPSLHFEQPNPQIDFAGNCFYVNTALAPWLSDGLPRRAGVSSFGIGGTNAHVILEEAPAPVPGDPPTWDHQLLVVSAKTPSALEAATAGLAEYVERHPDVPLADVAHTLRVGRKAFAWRRMLVCEHREALLQALNDPEQRPAPTHLREGGERPVAFLLPGQGVQYVDMGRTLYRTQPLFRQQVDRCATLLVPHLGLDLRTVLYPDPPGAERPDLEQTWLAQPALFVVEYALAQLWIAWGVRPQALIGHSIGEYVAACLAGVWSLADALALVAVRGRLMQQLPPGAMLAVSLSPEALAELMGDGLALAAVNAPDLCTVSGSLAAVAQLQQQLQDNGTACRRLKTSHAFHSQMMDPILAMFASQVRRIPMHPPEIPFISNLTGRWIDAAEATDPDYWARHLRQPVLLAAGLAELCRRPEGLLLEVGPGRTLCSLAARIASDWPALPSLPHTQQPQAEEVSMLSALGRLWLHGARVDWSGFIADEQRQRLALPTYPFERQRYRIEPSAAAPARPAAVHIAKRPTIDGWFYLPAWRRTALPNRSQPASERRCWLLALDEAGVGAQLAERLLQQGQEVITVAAGTRFAQLGGGAFTLDPRRPEHYDALLMQLRAAGHTPQALVHLWMLAPQASTWQQAQDLGFYSLLHLAKALSRQQITSALSLAVVTTGACDVTGNEPLAPEQATILGPCKVLPQEYLNLTCRHIDVVLPEAASRPARTLVDQLLAELAAPPPGASVAYRGPHRWVQDYEPMPAIADNPVRLRRGGVYWITGGLGGIGLILADYLARQAQARLVLTGRTGLPERESWERWLADHGEHDATSRKIRQVQNLEQAGAEVLVLQADVADTGQMQKVLEQIDAQYGALHGVVHAAGILAEGAFRAVQEIDIAECERHFRAKVHGLCVLDELLRGRELDFRVLLSSLASVLGGLGYVAYTAANCFMDAFAHRSCRTDALPWLSVNWDAWQLGRPASTALGATLGQLALSPGEGVQAFERLLNSTVAQVVVSTGDLQARIDQWLRPTGLQPATAIPQQLHPRPTLTNPFVEPRNDLERTICVLWQQLLGVERIGVLDDFFELGGHSLLATQLLSRLRADFQVELPLRELFEAPTVTRLAELIAQHPGGGRPMDVAAIPKANRRPEGQDVAQLAQLSEDQIDTLLHTMLAES</sequence>
<feature type="domain" description="Ketosynthase family 3 (KS3)" evidence="5">
    <location>
        <begin position="7"/>
        <end position="434"/>
    </location>
</feature>
<dbReference type="SUPFAM" id="SSF51735">
    <property type="entry name" value="NAD(P)-binding Rossmann-fold domains"/>
    <property type="match status" value="2"/>
</dbReference>
<dbReference type="InterPro" id="IPR020806">
    <property type="entry name" value="PKS_PP-bd"/>
</dbReference>